<dbReference type="CDD" id="cd08254">
    <property type="entry name" value="hydroxyacyl_CoA_DH"/>
    <property type="match status" value="1"/>
</dbReference>
<name>A0A6J4MTL9_9ACTN</name>
<evidence type="ECO:0000256" key="3">
    <source>
        <dbReference type="ARBA" id="ARBA00022723"/>
    </source>
</evidence>
<organism evidence="8">
    <name type="scientific">uncultured Nocardioidaceae bacterium</name>
    <dbReference type="NCBI Taxonomy" id="253824"/>
    <lineage>
        <taxon>Bacteria</taxon>
        <taxon>Bacillati</taxon>
        <taxon>Actinomycetota</taxon>
        <taxon>Actinomycetes</taxon>
        <taxon>Propionibacteriales</taxon>
        <taxon>Nocardioidaceae</taxon>
        <taxon>environmental samples</taxon>
    </lineage>
</organism>
<evidence type="ECO:0000313" key="8">
    <source>
        <dbReference type="EMBL" id="CAA9364148.1"/>
    </source>
</evidence>
<dbReference type="PANTHER" id="PTHR43350">
    <property type="entry name" value="NAD-DEPENDENT ALCOHOL DEHYDROGENASE"/>
    <property type="match status" value="1"/>
</dbReference>
<keyword evidence="3 6" id="KW-0479">Metal-binding</keyword>
<gene>
    <name evidence="8" type="ORF">AVDCRST_MAG47-431</name>
</gene>
<dbReference type="InterPro" id="IPR013149">
    <property type="entry name" value="ADH-like_C"/>
</dbReference>
<keyword evidence="4 6" id="KW-0862">Zinc</keyword>
<comment type="cofactor">
    <cofactor evidence="1 6">
        <name>Zn(2+)</name>
        <dbReference type="ChEBI" id="CHEBI:29105"/>
    </cofactor>
</comment>
<dbReference type="Pfam" id="PF00107">
    <property type="entry name" value="ADH_zinc_N"/>
    <property type="match status" value="1"/>
</dbReference>
<protein>
    <submittedName>
        <fullName evidence="8">Alcohol dehydrogenase</fullName>
        <ecNumber evidence="8">1.1.1.1</ecNumber>
    </submittedName>
</protein>
<dbReference type="PROSITE" id="PS00059">
    <property type="entry name" value="ADH_ZINC"/>
    <property type="match status" value="1"/>
</dbReference>
<evidence type="ECO:0000256" key="6">
    <source>
        <dbReference type="RuleBase" id="RU361277"/>
    </source>
</evidence>
<dbReference type="InterPro" id="IPR013154">
    <property type="entry name" value="ADH-like_N"/>
</dbReference>
<dbReference type="InterPro" id="IPR002328">
    <property type="entry name" value="ADH_Zn_CS"/>
</dbReference>
<evidence type="ECO:0000259" key="7">
    <source>
        <dbReference type="SMART" id="SM00829"/>
    </source>
</evidence>
<feature type="domain" description="Enoyl reductase (ER)" evidence="7">
    <location>
        <begin position="12"/>
        <end position="335"/>
    </location>
</feature>
<proteinExistence type="inferred from homology"/>
<dbReference type="InterPro" id="IPR011032">
    <property type="entry name" value="GroES-like_sf"/>
</dbReference>
<evidence type="ECO:0000256" key="5">
    <source>
        <dbReference type="ARBA" id="ARBA00023002"/>
    </source>
</evidence>
<evidence type="ECO:0000256" key="4">
    <source>
        <dbReference type="ARBA" id="ARBA00022833"/>
    </source>
</evidence>
<evidence type="ECO:0000256" key="1">
    <source>
        <dbReference type="ARBA" id="ARBA00001947"/>
    </source>
</evidence>
<dbReference type="SUPFAM" id="SSF50129">
    <property type="entry name" value="GroES-like"/>
    <property type="match status" value="1"/>
</dbReference>
<dbReference type="InterPro" id="IPR020843">
    <property type="entry name" value="ER"/>
</dbReference>
<dbReference type="Pfam" id="PF08240">
    <property type="entry name" value="ADH_N"/>
    <property type="match status" value="1"/>
</dbReference>
<dbReference type="EC" id="1.1.1.1" evidence="8"/>
<sequence>MTQMLAGRLNVTTRTFELREVPVPDPGHGQVRIKVEAAGVCLSDVHLIDGTLSPVHLPGDEVTLGHEVAGTIEALGPGVDGLVEGQRVLLQAGEQTRDGTILTRGVDYDGGWAELALARKDTVVVIPDDLPFEQACIIPDAVSTPWAAVSETAGTRPGEAVAVWGVGGLGAHAVQLLRLIGAAPIIAIDPVEAARERATSLGADLALDPADPAFRDAVMAATDAKGLDVAFDFAGASPVRDQAFGVLGQFGRLVLVGLANASVTLPHDTFFSYMQQRVLGSYGSRPEHIEQLVKLVSRGRLDLSGSVSDVLPLSDAALAVERLERKEGSPIRLILKP</sequence>
<dbReference type="InterPro" id="IPR036291">
    <property type="entry name" value="NAD(P)-bd_dom_sf"/>
</dbReference>
<dbReference type="GO" id="GO:0004022">
    <property type="term" value="F:alcohol dehydrogenase (NAD+) activity"/>
    <property type="evidence" value="ECO:0007669"/>
    <property type="project" value="UniProtKB-EC"/>
</dbReference>
<dbReference type="EMBL" id="CADCUK010000029">
    <property type="protein sequence ID" value="CAA9364148.1"/>
    <property type="molecule type" value="Genomic_DNA"/>
</dbReference>
<dbReference type="GO" id="GO:0008270">
    <property type="term" value="F:zinc ion binding"/>
    <property type="evidence" value="ECO:0007669"/>
    <property type="project" value="InterPro"/>
</dbReference>
<keyword evidence="5 8" id="KW-0560">Oxidoreductase</keyword>
<evidence type="ECO:0000256" key="2">
    <source>
        <dbReference type="ARBA" id="ARBA00008072"/>
    </source>
</evidence>
<dbReference type="PANTHER" id="PTHR43350:SF17">
    <property type="entry name" value="NAD-DEPENDENT ALCOHOL DEHYDROGENASE"/>
    <property type="match status" value="1"/>
</dbReference>
<dbReference type="SUPFAM" id="SSF51735">
    <property type="entry name" value="NAD(P)-binding Rossmann-fold domains"/>
    <property type="match status" value="1"/>
</dbReference>
<comment type="similarity">
    <text evidence="2 6">Belongs to the zinc-containing alcohol dehydrogenase family.</text>
</comment>
<dbReference type="AlphaFoldDB" id="A0A6J4MTL9"/>
<dbReference type="Gene3D" id="3.90.180.10">
    <property type="entry name" value="Medium-chain alcohol dehydrogenases, catalytic domain"/>
    <property type="match status" value="1"/>
</dbReference>
<dbReference type="SMART" id="SM00829">
    <property type="entry name" value="PKS_ER"/>
    <property type="match status" value="1"/>
</dbReference>
<accession>A0A6J4MTL9</accession>
<reference evidence="8" key="1">
    <citation type="submission" date="2020-02" db="EMBL/GenBank/DDBJ databases">
        <authorList>
            <person name="Meier V. D."/>
        </authorList>
    </citation>
    <scope>NUCLEOTIDE SEQUENCE</scope>
    <source>
        <strain evidence="8">AVDCRST_MAG47</strain>
    </source>
</reference>